<protein>
    <submittedName>
        <fullName evidence="1">Uncharacterized protein</fullName>
    </submittedName>
</protein>
<sequence length="157" mass="17861">MLREEGGDLTIWQPHTSTRQGMPLPLHDITLDRTAPSATFLVGKENLSDTEKVPAHELHKCTRRPYTAKVRRKVPAPSPPNKMRSLATRAGEQIEGLSSHSIRRRMEGQQLYPMGRRRGKNQQQRTEMTLPSQRITSWQATSQKRGSANKSPPNFLR</sequence>
<reference evidence="1" key="1">
    <citation type="submission" date="2021-08" db="EMBL/GenBank/DDBJ databases">
        <title>The first chromosome-level gecko genome reveals the dynamic sex chromosomes of Neotropical dwarf geckos (Sphaerodactylidae: Sphaerodactylus).</title>
        <authorList>
            <person name="Pinto B.J."/>
            <person name="Keating S.E."/>
            <person name="Gamble T."/>
        </authorList>
    </citation>
    <scope>NUCLEOTIDE SEQUENCE</scope>
    <source>
        <strain evidence="1">TG3544</strain>
    </source>
</reference>
<dbReference type="Proteomes" id="UP000827872">
    <property type="component" value="Linkage Group LG05"/>
</dbReference>
<organism evidence="1 2">
    <name type="scientific">Sphaerodactylus townsendi</name>
    <dbReference type="NCBI Taxonomy" id="933632"/>
    <lineage>
        <taxon>Eukaryota</taxon>
        <taxon>Metazoa</taxon>
        <taxon>Chordata</taxon>
        <taxon>Craniata</taxon>
        <taxon>Vertebrata</taxon>
        <taxon>Euteleostomi</taxon>
        <taxon>Lepidosauria</taxon>
        <taxon>Squamata</taxon>
        <taxon>Bifurcata</taxon>
        <taxon>Gekkota</taxon>
        <taxon>Sphaerodactylidae</taxon>
        <taxon>Sphaerodactylus</taxon>
    </lineage>
</organism>
<dbReference type="EMBL" id="CM037618">
    <property type="protein sequence ID" value="KAH7999204.1"/>
    <property type="molecule type" value="Genomic_DNA"/>
</dbReference>
<evidence type="ECO:0000313" key="1">
    <source>
        <dbReference type="EMBL" id="KAH7999204.1"/>
    </source>
</evidence>
<proteinExistence type="predicted"/>
<keyword evidence="2" id="KW-1185">Reference proteome</keyword>
<gene>
    <name evidence="1" type="ORF">K3G42_006450</name>
</gene>
<accession>A0ACB8F2C4</accession>
<evidence type="ECO:0000313" key="2">
    <source>
        <dbReference type="Proteomes" id="UP000827872"/>
    </source>
</evidence>
<comment type="caution">
    <text evidence="1">The sequence shown here is derived from an EMBL/GenBank/DDBJ whole genome shotgun (WGS) entry which is preliminary data.</text>
</comment>
<name>A0ACB8F2C4_9SAUR</name>